<dbReference type="Proteomes" id="UP000499080">
    <property type="component" value="Unassembled WGS sequence"/>
</dbReference>
<sequence>MLPAESPRVATPDEDRYLALLPKENRQRHSIRPVSSAKLSQLPVRQFQGRPCTDSLGHGSLYALGLPSDVFHLPQLTAAISLEVRRRTLWTAT</sequence>
<reference evidence="1 2" key="1">
    <citation type="journal article" date="2019" name="Sci. Rep.">
        <title>Orb-weaving spider Araneus ventricosus genome elucidates the spidroin gene catalogue.</title>
        <authorList>
            <person name="Kono N."/>
            <person name="Nakamura H."/>
            <person name="Ohtoshi R."/>
            <person name="Moran D.A.P."/>
            <person name="Shinohara A."/>
            <person name="Yoshida Y."/>
            <person name="Fujiwara M."/>
            <person name="Mori M."/>
            <person name="Tomita M."/>
            <person name="Arakawa K."/>
        </authorList>
    </citation>
    <scope>NUCLEOTIDE SEQUENCE [LARGE SCALE GENOMIC DNA]</scope>
</reference>
<evidence type="ECO:0000313" key="2">
    <source>
        <dbReference type="Proteomes" id="UP000499080"/>
    </source>
</evidence>
<comment type="caution">
    <text evidence="1">The sequence shown here is derived from an EMBL/GenBank/DDBJ whole genome shotgun (WGS) entry which is preliminary data.</text>
</comment>
<proteinExistence type="predicted"/>
<protein>
    <submittedName>
        <fullName evidence="1">Uncharacterized protein</fullName>
    </submittedName>
</protein>
<organism evidence="1 2">
    <name type="scientific">Araneus ventricosus</name>
    <name type="common">Orbweaver spider</name>
    <name type="synonym">Epeira ventricosa</name>
    <dbReference type="NCBI Taxonomy" id="182803"/>
    <lineage>
        <taxon>Eukaryota</taxon>
        <taxon>Metazoa</taxon>
        <taxon>Ecdysozoa</taxon>
        <taxon>Arthropoda</taxon>
        <taxon>Chelicerata</taxon>
        <taxon>Arachnida</taxon>
        <taxon>Araneae</taxon>
        <taxon>Araneomorphae</taxon>
        <taxon>Entelegynae</taxon>
        <taxon>Araneoidea</taxon>
        <taxon>Araneidae</taxon>
        <taxon>Araneus</taxon>
    </lineage>
</organism>
<evidence type="ECO:0000313" key="1">
    <source>
        <dbReference type="EMBL" id="GBO19767.1"/>
    </source>
</evidence>
<gene>
    <name evidence="1" type="ORF">AVEN_93042_1</name>
</gene>
<keyword evidence="2" id="KW-1185">Reference proteome</keyword>
<dbReference type="EMBL" id="BGPR01043202">
    <property type="protein sequence ID" value="GBO19767.1"/>
    <property type="molecule type" value="Genomic_DNA"/>
</dbReference>
<dbReference type="AlphaFoldDB" id="A0A4Y2V7Q6"/>
<name>A0A4Y2V7Q6_ARAVE</name>
<accession>A0A4Y2V7Q6</accession>